<dbReference type="Gene3D" id="1.20.1250.20">
    <property type="entry name" value="MFS general substrate transporter like domains"/>
    <property type="match status" value="1"/>
</dbReference>
<evidence type="ECO:0000313" key="7">
    <source>
        <dbReference type="EMBL" id="NLT79228.1"/>
    </source>
</evidence>
<name>A0A971CYC3_9BIFI</name>
<dbReference type="GO" id="GO:0005886">
    <property type="term" value="C:plasma membrane"/>
    <property type="evidence" value="ECO:0007669"/>
    <property type="project" value="UniProtKB-SubCell"/>
</dbReference>
<dbReference type="AlphaFoldDB" id="A0A971CYC3"/>
<reference evidence="7" key="1">
    <citation type="journal article" date="2020" name="Biotechnol. Biofuels">
        <title>New insights from the biogas microbiome by comprehensive genome-resolved metagenomics of nearly 1600 species originating from multiple anaerobic digesters.</title>
        <authorList>
            <person name="Campanaro S."/>
            <person name="Treu L."/>
            <person name="Rodriguez-R L.M."/>
            <person name="Kovalovszki A."/>
            <person name="Ziels R.M."/>
            <person name="Maus I."/>
            <person name="Zhu X."/>
            <person name="Kougias P.G."/>
            <person name="Basile A."/>
            <person name="Luo G."/>
            <person name="Schluter A."/>
            <person name="Konstantinidis K.T."/>
            <person name="Angelidaki I."/>
        </authorList>
    </citation>
    <scope>NUCLEOTIDE SEQUENCE</scope>
    <source>
        <strain evidence="7">AS01afH2WH_6</strain>
    </source>
</reference>
<evidence type="ECO:0000259" key="6">
    <source>
        <dbReference type="PROSITE" id="PS50850"/>
    </source>
</evidence>
<evidence type="ECO:0000256" key="5">
    <source>
        <dbReference type="SAM" id="Phobius"/>
    </source>
</evidence>
<proteinExistence type="predicted"/>
<comment type="caution">
    <text evidence="7">The sequence shown here is derived from an EMBL/GenBank/DDBJ whole genome shotgun (WGS) entry which is preliminary data.</text>
</comment>
<dbReference type="Pfam" id="PF07690">
    <property type="entry name" value="MFS_1"/>
    <property type="match status" value="1"/>
</dbReference>
<dbReference type="Proteomes" id="UP000767327">
    <property type="component" value="Unassembled WGS sequence"/>
</dbReference>
<keyword evidence="3 5" id="KW-1133">Transmembrane helix</keyword>
<feature type="transmembrane region" description="Helical" evidence="5">
    <location>
        <begin position="387"/>
        <end position="407"/>
    </location>
</feature>
<feature type="transmembrane region" description="Helical" evidence="5">
    <location>
        <begin position="295"/>
        <end position="317"/>
    </location>
</feature>
<feature type="transmembrane region" description="Helical" evidence="5">
    <location>
        <begin position="32"/>
        <end position="55"/>
    </location>
</feature>
<feature type="transmembrane region" description="Helical" evidence="5">
    <location>
        <begin position="512"/>
        <end position="534"/>
    </location>
</feature>
<dbReference type="GO" id="GO:0022857">
    <property type="term" value="F:transmembrane transporter activity"/>
    <property type="evidence" value="ECO:0007669"/>
    <property type="project" value="InterPro"/>
</dbReference>
<dbReference type="CDD" id="cd17321">
    <property type="entry name" value="MFS_MMR_MDR_like"/>
    <property type="match status" value="1"/>
</dbReference>
<comment type="subcellular location">
    <subcellularLocation>
        <location evidence="1">Cell membrane</location>
        <topology evidence="1">Multi-pass membrane protein</topology>
    </subcellularLocation>
</comment>
<evidence type="ECO:0000313" key="8">
    <source>
        <dbReference type="Proteomes" id="UP000767327"/>
    </source>
</evidence>
<evidence type="ECO:0000256" key="1">
    <source>
        <dbReference type="ARBA" id="ARBA00004651"/>
    </source>
</evidence>
<dbReference type="InterPro" id="IPR020846">
    <property type="entry name" value="MFS_dom"/>
</dbReference>
<protein>
    <submittedName>
        <fullName evidence="7">MFS transporter</fullName>
    </submittedName>
</protein>
<reference evidence="7" key="2">
    <citation type="submission" date="2020-01" db="EMBL/GenBank/DDBJ databases">
        <authorList>
            <person name="Campanaro S."/>
        </authorList>
    </citation>
    <scope>NUCLEOTIDE SEQUENCE</scope>
    <source>
        <strain evidence="7">AS01afH2WH_6</strain>
    </source>
</reference>
<dbReference type="PROSITE" id="PS50850">
    <property type="entry name" value="MFS"/>
    <property type="match status" value="1"/>
</dbReference>
<organism evidence="7 8">
    <name type="scientific">Bifidobacterium crudilactis</name>
    <dbReference type="NCBI Taxonomy" id="327277"/>
    <lineage>
        <taxon>Bacteria</taxon>
        <taxon>Bacillati</taxon>
        <taxon>Actinomycetota</taxon>
        <taxon>Actinomycetes</taxon>
        <taxon>Bifidobacteriales</taxon>
        <taxon>Bifidobacteriaceae</taxon>
        <taxon>Bifidobacterium</taxon>
    </lineage>
</organism>
<evidence type="ECO:0000256" key="4">
    <source>
        <dbReference type="ARBA" id="ARBA00023136"/>
    </source>
</evidence>
<feature type="transmembrane region" description="Helical" evidence="5">
    <location>
        <begin position="99"/>
        <end position="120"/>
    </location>
</feature>
<evidence type="ECO:0000256" key="3">
    <source>
        <dbReference type="ARBA" id="ARBA00022989"/>
    </source>
</evidence>
<evidence type="ECO:0000256" key="2">
    <source>
        <dbReference type="ARBA" id="ARBA00022692"/>
    </source>
</evidence>
<feature type="transmembrane region" description="Helical" evidence="5">
    <location>
        <begin position="132"/>
        <end position="152"/>
    </location>
</feature>
<feature type="transmembrane region" description="Helical" evidence="5">
    <location>
        <begin position="230"/>
        <end position="249"/>
    </location>
</feature>
<feature type="transmembrane region" description="Helical" evidence="5">
    <location>
        <begin position="255"/>
        <end position="274"/>
    </location>
</feature>
<feature type="transmembrane region" description="Helical" evidence="5">
    <location>
        <begin position="164"/>
        <end position="184"/>
    </location>
</feature>
<feature type="transmembrane region" description="Helical" evidence="5">
    <location>
        <begin position="359"/>
        <end position="381"/>
    </location>
</feature>
<keyword evidence="4 5" id="KW-0472">Membrane</keyword>
<gene>
    <name evidence="7" type="ORF">GXW98_02940</name>
</gene>
<dbReference type="InterPro" id="IPR036259">
    <property type="entry name" value="MFS_trans_sf"/>
</dbReference>
<feature type="transmembrane region" description="Helical" evidence="5">
    <location>
        <begin position="67"/>
        <end position="87"/>
    </location>
</feature>
<dbReference type="EMBL" id="JAAXZR010000012">
    <property type="protein sequence ID" value="NLT79228.1"/>
    <property type="molecule type" value="Genomic_DNA"/>
</dbReference>
<feature type="transmembrane region" description="Helical" evidence="5">
    <location>
        <begin position="190"/>
        <end position="209"/>
    </location>
</feature>
<keyword evidence="2 5" id="KW-0812">Transmembrane</keyword>
<feature type="transmembrane region" description="Helical" evidence="5">
    <location>
        <begin position="329"/>
        <end position="347"/>
    </location>
</feature>
<dbReference type="RefSeq" id="WP_273172927.1">
    <property type="nucleotide sequence ID" value="NZ_JAAXZR010000012.1"/>
</dbReference>
<feature type="domain" description="Major facilitator superfamily (MFS) profile" evidence="6">
    <location>
        <begin position="33"/>
        <end position="539"/>
    </location>
</feature>
<dbReference type="InterPro" id="IPR011701">
    <property type="entry name" value="MFS"/>
</dbReference>
<sequence>MSINNLTRPGDAGYASASQGALIRGKRRSMPLILLGLIVAVSMSSIDQTIVSLSYSAIQSGLGLDSAGVAWIVNSYLLAAAAFFPLAGRLSDAIGYKRMMLLGIVAFGAGSLLCGLGPQSGIALTWMIASRVIQGIGLACMFPSAVGIIFTYSPVEKRAKSMALFFAITGAMTSVGPIAGSYLITFSWRYVFFINVPLAVAALLLTAWLTPGDDVLVDNRTKSHLDWPGAILAALAMIALIVPLQQGASVGWTDLRIIGSLIISVGLIITFVAVELRSAHPIMNVNVFRNLRFSLSALASLIASVVFIPVMFFLSVYGQLSLNLSVANASLLILYFFIGFMIAAQLGAKRFGRRGIRSVFIVSGILTIIGFSGIASAVTAVQSGVPVRAGSLNVMIGLAGAGVGYMFSPAATDMVNRAINASYGEVTALSQLLKNFGGALGMAVLSAVSSSMFADKLFSGLHGYGVSRSDAQNIANSVGSGSGSHSSSQLSSLPEQIQTQIMNIVRASYATAAGRVFTVMACAGVLFIIIALLYPRESNVEDVPENVEDLVINGGSLQDAADTGNATDTGNIMSTQHGRG</sequence>
<accession>A0A971CYC3</accession>
<dbReference type="SUPFAM" id="SSF103473">
    <property type="entry name" value="MFS general substrate transporter"/>
    <property type="match status" value="1"/>
</dbReference>
<dbReference type="PANTHER" id="PTHR42718">
    <property type="entry name" value="MAJOR FACILITATOR SUPERFAMILY MULTIDRUG TRANSPORTER MFSC"/>
    <property type="match status" value="1"/>
</dbReference>
<dbReference type="PANTHER" id="PTHR42718:SF49">
    <property type="entry name" value="EXPORT PROTEIN"/>
    <property type="match status" value="1"/>
</dbReference>